<protein>
    <submittedName>
        <fullName evidence="1">Uncharacterized protein</fullName>
    </submittedName>
</protein>
<evidence type="ECO:0000313" key="1">
    <source>
        <dbReference type="EMBL" id="KAJ9653228.1"/>
    </source>
</evidence>
<accession>A0ACC3A025</accession>
<comment type="caution">
    <text evidence="1">The sequence shown here is derived from an EMBL/GenBank/DDBJ whole genome shotgun (WGS) entry which is preliminary data.</text>
</comment>
<keyword evidence="2" id="KW-1185">Reference proteome</keyword>
<name>A0ACC3A025_9EURO</name>
<sequence>MQLTAADDLQSLQRTRIHTQKVLILRTIKNSLTGHELRKIEYIRAGIVPCLSELLSTSNELLKHGEISDTQIQEQDALWLQSAAIVAVVAGAGTAFTRPFLKSRIIDFLLGYLLVTNTIKVRLTILRSLNAIASNLPPQSEKDWTPDQSLTRCLYTKSTAECITRIVRNAGTPIVEQQVVEAALGLICKSCTTEKQKTVLVEAGLLDVLCTQLSRFIAMDHFQDDNTLGQGRHSGTSLRRTIHLSPILETIGLLIEKAQLYAERFIRSNEMISTLSLTIDSVYTEGLVRANPAYCPSTRILSMPLPEHLPTKIDVLLPQVMDVEGMKAARKSSFPPLDVAAQPARRRGMSNRTSTDQNTSMANESSTEPVETLVVPWLLFIARSSSRRRRMIAARVLAILKCHGFVHSVRVRSLASLLVPILVDLLDDTHKQATNSPSDTGADALIGCPYSYLVPSTLALTVRDNEHLQKAAVACKAIPKLAAALKSNVETLQDPALHLWWPQKLHVKLTDGEQDSCLGRGGPSIQLRTNMRLREGLLQALASITPDNDNYRKEICDAGALAQIMQALEPFHTQLVRNNEGDSLSVHGNSPQVLVAACGAVRALTRSPTTLRTKLVDADVSKAVLNLLYTSNPEVRISATMVLANLSHDFSPMKQDISEANVVRKLCEQAHSANARLRHESIFALKALVNNSPNKLKKLIIDELGCSWIRHLIATDPHDVPQGEVIGLVQRDYRKGSMARFASDSPDERMEGADSSAGKADGDDIESYNLHTLQQDLDIQAELLAFLRNLTTGESPTEIIDYLIGEIGQEDFMHVLIDRLRDRIQSTPHIIGQMRRSPAVPAATVMNTLYMIAHLAAAERKYRMMLCNNTTLMRQVSTLFGSTDAGVRSACCWLVINLIYPTSSGNGNGINASGDSIDAVMARARELQKLGIMNVVRRLEKTELVVDVRERAATAAECFGRLLERG</sequence>
<evidence type="ECO:0000313" key="2">
    <source>
        <dbReference type="Proteomes" id="UP001172386"/>
    </source>
</evidence>
<reference evidence="1" key="1">
    <citation type="submission" date="2022-10" db="EMBL/GenBank/DDBJ databases">
        <title>Culturing micro-colonial fungi from biological soil crusts in the Mojave desert and describing Neophaeococcomyces mojavensis, and introducing the new genera and species Taxawa tesnikishii.</title>
        <authorList>
            <person name="Kurbessoian T."/>
            <person name="Stajich J.E."/>
        </authorList>
    </citation>
    <scope>NUCLEOTIDE SEQUENCE</scope>
    <source>
        <strain evidence="1">JES_112</strain>
    </source>
</reference>
<gene>
    <name evidence="1" type="ORF">H2198_007586</name>
</gene>
<organism evidence="1 2">
    <name type="scientific">Neophaeococcomyces mojaviensis</name>
    <dbReference type="NCBI Taxonomy" id="3383035"/>
    <lineage>
        <taxon>Eukaryota</taxon>
        <taxon>Fungi</taxon>
        <taxon>Dikarya</taxon>
        <taxon>Ascomycota</taxon>
        <taxon>Pezizomycotina</taxon>
        <taxon>Eurotiomycetes</taxon>
        <taxon>Chaetothyriomycetidae</taxon>
        <taxon>Chaetothyriales</taxon>
        <taxon>Chaetothyriales incertae sedis</taxon>
        <taxon>Neophaeococcomyces</taxon>
    </lineage>
</organism>
<proteinExistence type="predicted"/>
<dbReference type="Proteomes" id="UP001172386">
    <property type="component" value="Unassembled WGS sequence"/>
</dbReference>
<dbReference type="EMBL" id="JAPDRQ010000162">
    <property type="protein sequence ID" value="KAJ9653228.1"/>
    <property type="molecule type" value="Genomic_DNA"/>
</dbReference>